<dbReference type="EMBL" id="GL377582">
    <property type="protein sequence ID" value="EFJ27473.1"/>
    <property type="molecule type" value="Genomic_DNA"/>
</dbReference>
<feature type="domain" description="O-methyltransferase C-terminal" evidence="5">
    <location>
        <begin position="116"/>
        <end position="315"/>
    </location>
</feature>
<organism evidence="8">
    <name type="scientific">Selaginella moellendorffii</name>
    <name type="common">Spikemoss</name>
    <dbReference type="NCBI Taxonomy" id="88036"/>
    <lineage>
        <taxon>Eukaryota</taxon>
        <taxon>Viridiplantae</taxon>
        <taxon>Streptophyta</taxon>
        <taxon>Embryophyta</taxon>
        <taxon>Tracheophyta</taxon>
        <taxon>Lycopodiopsida</taxon>
        <taxon>Selaginellales</taxon>
        <taxon>Selaginellaceae</taxon>
        <taxon>Selaginella</taxon>
    </lineage>
</organism>
<keyword evidence="8" id="KW-1185">Reference proteome</keyword>
<evidence type="ECO:0000259" key="5">
    <source>
        <dbReference type="Pfam" id="PF00891"/>
    </source>
</evidence>
<dbReference type="Gramene" id="EFJ27473">
    <property type="protein sequence ID" value="EFJ27473"/>
    <property type="gene ID" value="SELMODRAFT_95652"/>
</dbReference>
<proteinExistence type="predicted"/>
<dbReference type="OMA" id="THEYGMA"/>
<dbReference type="AlphaFoldDB" id="D8RKN0"/>
<dbReference type="KEGG" id="smo:SELMODRAFT_95652"/>
<evidence type="ECO:0000256" key="4">
    <source>
        <dbReference type="SAM" id="Phobius"/>
    </source>
</evidence>
<keyword evidence="4" id="KW-0472">Membrane</keyword>
<keyword evidence="1" id="KW-0489">Methyltransferase</keyword>
<dbReference type="GO" id="GO:0032259">
    <property type="term" value="P:methylation"/>
    <property type="evidence" value="ECO:0000318"/>
    <property type="project" value="GO_Central"/>
</dbReference>
<dbReference type="InParanoid" id="D8RKN0"/>
<dbReference type="PROSITE" id="PS51683">
    <property type="entry name" value="SAM_OMT_II"/>
    <property type="match status" value="1"/>
</dbReference>
<evidence type="ECO:0000313" key="8">
    <source>
        <dbReference type="Proteomes" id="UP000001514"/>
    </source>
</evidence>
<name>D8RKN0_SELML</name>
<dbReference type="InterPro" id="IPR001077">
    <property type="entry name" value="COMT_C"/>
</dbReference>
<dbReference type="OrthoDB" id="1606438at2759"/>
<dbReference type="GO" id="GO:0008171">
    <property type="term" value="F:O-methyltransferase activity"/>
    <property type="evidence" value="ECO:0000318"/>
    <property type="project" value="GO_Central"/>
</dbReference>
<dbReference type="Proteomes" id="UP000001514">
    <property type="component" value="Unassembled WGS sequence"/>
</dbReference>
<dbReference type="InterPro" id="IPR016461">
    <property type="entry name" value="COMT-like"/>
</dbReference>
<dbReference type="SUPFAM" id="SSF46785">
    <property type="entry name" value="Winged helix' DNA-binding domain"/>
    <property type="match status" value="1"/>
</dbReference>
<dbReference type="InterPro" id="IPR029063">
    <property type="entry name" value="SAM-dependent_MTases_sf"/>
</dbReference>
<evidence type="ECO:0000256" key="2">
    <source>
        <dbReference type="ARBA" id="ARBA00022679"/>
    </source>
</evidence>
<dbReference type="PANTHER" id="PTHR11746">
    <property type="entry name" value="O-METHYLTRANSFERASE"/>
    <property type="match status" value="1"/>
</dbReference>
<dbReference type="Gene3D" id="3.40.50.150">
    <property type="entry name" value="Vaccinia Virus protein VP39"/>
    <property type="match status" value="1"/>
</dbReference>
<gene>
    <name evidence="7" type="ORF">SELMODRAFT_95652</name>
</gene>
<dbReference type="GO" id="GO:0046983">
    <property type="term" value="F:protein dimerization activity"/>
    <property type="evidence" value="ECO:0007669"/>
    <property type="project" value="InterPro"/>
</dbReference>
<dbReference type="PIRSF" id="PIRSF005739">
    <property type="entry name" value="O-mtase"/>
    <property type="match status" value="1"/>
</dbReference>
<keyword evidence="4" id="KW-1133">Transmembrane helix</keyword>
<dbReference type="Gene3D" id="1.10.10.10">
    <property type="entry name" value="Winged helix-like DNA-binding domain superfamily/Winged helix DNA-binding domain"/>
    <property type="match status" value="1"/>
</dbReference>
<dbReference type="SUPFAM" id="SSF53335">
    <property type="entry name" value="S-adenosyl-L-methionine-dependent methyltransferases"/>
    <property type="match status" value="1"/>
</dbReference>
<sequence>MSEDAQGHFDLKSMIFSLVTPFMLKAVVLLGIPEMISKAGPLSLKQIVSRLSNVKHIQPDLLERILQFLVHKRALSEKIDEKDGETYYGLTPISKWLAEEHHLLLLCTHEYGMAAFQKVNEAVLDGGHAYELANKCRVWEHDPGHGDEYVKLLNDAMVAWSSVTISLVLEHYDGFKDVKKLVDVGGGLGMCMGKIVKKYPHIEGVNFDLPHTVSSAPAFPGVAHVGGNMFESVPSADALLIKSVMINFSDEDCLKMLANCYKALPRGGKLIVIELIYSKEGPFEMDLDMIMIGFTDGGKTRRFEEHKALLENSGFGNVSLVAVPSKEQVIEAYKL</sequence>
<dbReference type="eggNOG" id="KOG3178">
    <property type="taxonomic scope" value="Eukaryota"/>
</dbReference>
<dbReference type="Pfam" id="PF08100">
    <property type="entry name" value="Dimerisation"/>
    <property type="match status" value="1"/>
</dbReference>
<dbReference type="GO" id="GO:0008757">
    <property type="term" value="F:S-adenosylmethionine-dependent methyltransferase activity"/>
    <property type="evidence" value="ECO:0000318"/>
    <property type="project" value="GO_Central"/>
</dbReference>
<keyword evidence="4" id="KW-0812">Transmembrane</keyword>
<keyword evidence="3" id="KW-0949">S-adenosyl-L-methionine</keyword>
<evidence type="ECO:0000256" key="1">
    <source>
        <dbReference type="ARBA" id="ARBA00022603"/>
    </source>
</evidence>
<feature type="domain" description="O-methyltransferase dimerisation" evidence="6">
    <location>
        <begin position="15"/>
        <end position="99"/>
    </location>
</feature>
<reference evidence="7 8" key="1">
    <citation type="journal article" date="2011" name="Science">
        <title>The Selaginella genome identifies genetic changes associated with the evolution of vascular plants.</title>
        <authorList>
            <person name="Banks J.A."/>
            <person name="Nishiyama T."/>
            <person name="Hasebe M."/>
            <person name="Bowman J.L."/>
            <person name="Gribskov M."/>
            <person name="dePamphilis C."/>
            <person name="Albert V.A."/>
            <person name="Aono N."/>
            <person name="Aoyama T."/>
            <person name="Ambrose B.A."/>
            <person name="Ashton N.W."/>
            <person name="Axtell M.J."/>
            <person name="Barker E."/>
            <person name="Barker M.S."/>
            <person name="Bennetzen J.L."/>
            <person name="Bonawitz N.D."/>
            <person name="Chapple C."/>
            <person name="Cheng C."/>
            <person name="Correa L.G."/>
            <person name="Dacre M."/>
            <person name="DeBarry J."/>
            <person name="Dreyer I."/>
            <person name="Elias M."/>
            <person name="Engstrom E.M."/>
            <person name="Estelle M."/>
            <person name="Feng L."/>
            <person name="Finet C."/>
            <person name="Floyd S.K."/>
            <person name="Frommer W.B."/>
            <person name="Fujita T."/>
            <person name="Gramzow L."/>
            <person name="Gutensohn M."/>
            <person name="Harholt J."/>
            <person name="Hattori M."/>
            <person name="Heyl A."/>
            <person name="Hirai T."/>
            <person name="Hiwatashi Y."/>
            <person name="Ishikawa M."/>
            <person name="Iwata M."/>
            <person name="Karol K.G."/>
            <person name="Koehler B."/>
            <person name="Kolukisaoglu U."/>
            <person name="Kubo M."/>
            <person name="Kurata T."/>
            <person name="Lalonde S."/>
            <person name="Li K."/>
            <person name="Li Y."/>
            <person name="Litt A."/>
            <person name="Lyons E."/>
            <person name="Manning G."/>
            <person name="Maruyama T."/>
            <person name="Michael T.P."/>
            <person name="Mikami K."/>
            <person name="Miyazaki S."/>
            <person name="Morinaga S."/>
            <person name="Murata T."/>
            <person name="Mueller-Roeber B."/>
            <person name="Nelson D.R."/>
            <person name="Obara M."/>
            <person name="Oguri Y."/>
            <person name="Olmstead R.G."/>
            <person name="Onodera N."/>
            <person name="Petersen B.L."/>
            <person name="Pils B."/>
            <person name="Prigge M."/>
            <person name="Rensing S.A."/>
            <person name="Riano-Pachon D.M."/>
            <person name="Roberts A.W."/>
            <person name="Sato Y."/>
            <person name="Scheller H.V."/>
            <person name="Schulz B."/>
            <person name="Schulz C."/>
            <person name="Shakirov E.V."/>
            <person name="Shibagaki N."/>
            <person name="Shinohara N."/>
            <person name="Shippen D.E."/>
            <person name="Soerensen I."/>
            <person name="Sotooka R."/>
            <person name="Sugimoto N."/>
            <person name="Sugita M."/>
            <person name="Sumikawa N."/>
            <person name="Tanurdzic M."/>
            <person name="Theissen G."/>
            <person name="Ulvskov P."/>
            <person name="Wakazuki S."/>
            <person name="Weng J.K."/>
            <person name="Willats W.W."/>
            <person name="Wipf D."/>
            <person name="Wolf P.G."/>
            <person name="Yang L."/>
            <person name="Zimmer A.D."/>
            <person name="Zhu Q."/>
            <person name="Mitros T."/>
            <person name="Hellsten U."/>
            <person name="Loque D."/>
            <person name="Otillar R."/>
            <person name="Salamov A."/>
            <person name="Schmutz J."/>
            <person name="Shapiro H."/>
            <person name="Lindquist E."/>
            <person name="Lucas S."/>
            <person name="Rokhsar D."/>
            <person name="Grigoriev I.V."/>
        </authorList>
    </citation>
    <scope>NUCLEOTIDE SEQUENCE [LARGE SCALE GENOMIC DNA]</scope>
</reference>
<dbReference type="HOGENOM" id="CLU_005533_12_1_1"/>
<dbReference type="Pfam" id="PF00891">
    <property type="entry name" value="Methyltransf_2"/>
    <property type="match status" value="1"/>
</dbReference>
<evidence type="ECO:0000313" key="7">
    <source>
        <dbReference type="EMBL" id="EFJ27473.1"/>
    </source>
</evidence>
<dbReference type="InterPro" id="IPR036390">
    <property type="entry name" value="WH_DNA-bd_sf"/>
</dbReference>
<evidence type="ECO:0000256" key="3">
    <source>
        <dbReference type="ARBA" id="ARBA00022691"/>
    </source>
</evidence>
<feature type="transmembrane region" description="Helical" evidence="4">
    <location>
        <begin position="14"/>
        <end position="32"/>
    </location>
</feature>
<evidence type="ECO:0008006" key="9">
    <source>
        <dbReference type="Google" id="ProtNLM"/>
    </source>
</evidence>
<keyword evidence="2" id="KW-0808">Transferase</keyword>
<protein>
    <recommendedName>
        <fullName evidence="9">O-methyltransferase domain-containing protein</fullName>
    </recommendedName>
</protein>
<evidence type="ECO:0000259" key="6">
    <source>
        <dbReference type="Pfam" id="PF08100"/>
    </source>
</evidence>
<accession>D8RKN0</accession>
<dbReference type="InterPro" id="IPR012967">
    <property type="entry name" value="COMT_dimerisation"/>
</dbReference>
<dbReference type="InterPro" id="IPR036388">
    <property type="entry name" value="WH-like_DNA-bd_sf"/>
</dbReference>